<reference evidence="2 3" key="1">
    <citation type="submission" date="2017-04" db="EMBL/GenBank/DDBJ databases">
        <title>Draft genome sequence of Marssonina coronaria NL1: causal agent of apple blotch.</title>
        <authorList>
            <person name="Cheng Q."/>
        </authorList>
    </citation>
    <scope>NUCLEOTIDE SEQUENCE [LARGE SCALE GENOMIC DNA]</scope>
    <source>
        <strain evidence="2 3">NL1</strain>
    </source>
</reference>
<name>A0A218ZBM2_9HELO</name>
<comment type="caution">
    <text evidence="2">The sequence shown here is derived from an EMBL/GenBank/DDBJ whole genome shotgun (WGS) entry which is preliminary data.</text>
</comment>
<dbReference type="EMBL" id="MZNU01000099">
    <property type="protein sequence ID" value="OWP04576.1"/>
    <property type="molecule type" value="Genomic_DNA"/>
</dbReference>
<proteinExistence type="predicted"/>
<evidence type="ECO:0000256" key="1">
    <source>
        <dbReference type="SAM" id="MobiDB-lite"/>
    </source>
</evidence>
<evidence type="ECO:0000313" key="2">
    <source>
        <dbReference type="EMBL" id="OWP04576.1"/>
    </source>
</evidence>
<organism evidence="2 3">
    <name type="scientific">Diplocarpon coronariae</name>
    <dbReference type="NCBI Taxonomy" id="2795749"/>
    <lineage>
        <taxon>Eukaryota</taxon>
        <taxon>Fungi</taxon>
        <taxon>Dikarya</taxon>
        <taxon>Ascomycota</taxon>
        <taxon>Pezizomycotina</taxon>
        <taxon>Leotiomycetes</taxon>
        <taxon>Helotiales</taxon>
        <taxon>Drepanopezizaceae</taxon>
        <taxon>Diplocarpon</taxon>
    </lineage>
</organism>
<protein>
    <submittedName>
        <fullName evidence="2">Chitin synthase class VI</fullName>
    </submittedName>
</protein>
<feature type="compositionally biased region" description="Basic residues" evidence="1">
    <location>
        <begin position="140"/>
        <end position="150"/>
    </location>
</feature>
<feature type="region of interest" description="Disordered" evidence="1">
    <location>
        <begin position="1"/>
        <end position="150"/>
    </location>
</feature>
<keyword evidence="3" id="KW-1185">Reference proteome</keyword>
<dbReference type="Proteomes" id="UP000242519">
    <property type="component" value="Unassembled WGS sequence"/>
</dbReference>
<evidence type="ECO:0000313" key="3">
    <source>
        <dbReference type="Proteomes" id="UP000242519"/>
    </source>
</evidence>
<feature type="compositionally biased region" description="Low complexity" evidence="1">
    <location>
        <begin position="54"/>
        <end position="65"/>
    </location>
</feature>
<sequence>MAAPPQMLGHGSRRQRRLTDSTGPDGTALHLQRTRRRIHQSNNPAIRPSVHRMSQPASPPARSQSITPWPIHDQPPHDVAAEEAAGMKTQRPCDAMPVKPPKREKQGRGGVEVAQHNDGPPSESDADADAVGSEQESRVAHQKRRRRMKG</sequence>
<dbReference type="InParanoid" id="A0A218ZBM2"/>
<gene>
    <name evidence="2" type="ORF">B2J93_4855</name>
</gene>
<accession>A0A218ZBM2</accession>
<dbReference type="AlphaFoldDB" id="A0A218ZBM2"/>